<dbReference type="EMBL" id="FNSC01000001">
    <property type="protein sequence ID" value="SED10512.1"/>
    <property type="molecule type" value="Genomic_DNA"/>
</dbReference>
<dbReference type="AlphaFoldDB" id="A0A1H4XXM6"/>
<name>A0A1H4XXM6_PSEAG</name>
<evidence type="ECO:0000313" key="1">
    <source>
        <dbReference type="EMBL" id="SED10512.1"/>
    </source>
</evidence>
<sequence length="55" mass="5801">MNLGHAIAELTIVAENATHNAPIHEAEGNHAQAELSRAVADECQQAIAQLEEAAQ</sequence>
<evidence type="ECO:0000313" key="2">
    <source>
        <dbReference type="Proteomes" id="UP000242849"/>
    </source>
</evidence>
<protein>
    <submittedName>
        <fullName evidence="1">Uncharacterized protein</fullName>
    </submittedName>
</protein>
<dbReference type="RefSeq" id="WP_167360301.1">
    <property type="nucleotide sequence ID" value="NZ_CP156749.1"/>
</dbReference>
<accession>A0A1H4XXM6</accession>
<dbReference type="Proteomes" id="UP000242849">
    <property type="component" value="Unassembled WGS sequence"/>
</dbReference>
<gene>
    <name evidence="1" type="ORF">SAMN05421553_2038</name>
</gene>
<organism evidence="1 2">
    <name type="scientific">Pseudomonas anguilliseptica</name>
    <dbReference type="NCBI Taxonomy" id="53406"/>
    <lineage>
        <taxon>Bacteria</taxon>
        <taxon>Pseudomonadati</taxon>
        <taxon>Pseudomonadota</taxon>
        <taxon>Gammaproteobacteria</taxon>
        <taxon>Pseudomonadales</taxon>
        <taxon>Pseudomonadaceae</taxon>
        <taxon>Pseudomonas</taxon>
    </lineage>
</organism>
<proteinExistence type="predicted"/>
<dbReference type="STRING" id="53406.SAMN05421553_2038"/>
<reference evidence="2" key="1">
    <citation type="submission" date="2016-10" db="EMBL/GenBank/DDBJ databases">
        <authorList>
            <person name="Varghese N."/>
            <person name="Submissions S."/>
        </authorList>
    </citation>
    <scope>NUCLEOTIDE SEQUENCE [LARGE SCALE GENOMIC DNA]</scope>
    <source>
        <strain evidence="2">DSM 12111</strain>
    </source>
</reference>
<keyword evidence="2" id="KW-1185">Reference proteome</keyword>